<dbReference type="Proteomes" id="UP001049200">
    <property type="component" value="Unassembled WGS sequence"/>
</dbReference>
<dbReference type="EMBL" id="JAHSTU010000002">
    <property type="protein sequence ID" value="MBV4520042.1"/>
    <property type="molecule type" value="Genomic_DNA"/>
</dbReference>
<proteinExistence type="predicted"/>
<dbReference type="RefSeq" id="WP_217871046.1">
    <property type="nucleotide sequence ID" value="NZ_JAHSTU010000002.1"/>
</dbReference>
<sequence length="250" mass="28426">MTSQYYCKTIATTDPVDSYYAAKNERADNIPEANSTRTKRGIGEHTKYWAPGKTLKVLVCTYDEHSFQAVKNAANKWLPYVNLKFDFFEMEEEDIYQSEEFLGDIRVDFNPLYDGSGSSKLGTDSLTGSPHQASMVLGTDFSSDRFEFRGVHEFGHALGLQHEHQHPDAGIPFDREKTYTYFGHLGFTRTDVETNVFAFERVPGRTYEPYDSQSVMHYSIPDSITMGDWSHAGNTQISAGDIAFMRKIYP</sequence>
<gene>
    <name evidence="1" type="ORF">KVG88_08215</name>
</gene>
<keyword evidence="2" id="KW-1185">Reference proteome</keyword>
<organism evidence="1 2">
    <name type="scientific">Pseudomonas azerbaijanoccidentalis</name>
    <dbReference type="NCBI Taxonomy" id="2842347"/>
    <lineage>
        <taxon>Bacteria</taxon>
        <taxon>Pseudomonadati</taxon>
        <taxon>Pseudomonadota</taxon>
        <taxon>Gammaproteobacteria</taxon>
        <taxon>Pseudomonadales</taxon>
        <taxon>Pseudomonadaceae</taxon>
        <taxon>Pseudomonas</taxon>
    </lineage>
</organism>
<reference evidence="1" key="1">
    <citation type="submission" date="2021-06" db="EMBL/GenBank/DDBJ databases">
        <title>Updating the genus Pseudomonas: Description of 43 new species and partition of the Pseudomonas putida group.</title>
        <authorList>
            <person name="Girard L."/>
            <person name="Lood C."/>
            <person name="Vandamme P."/>
            <person name="Rokni-Zadeh H."/>
            <person name="Van Noort V."/>
            <person name="Hofte M."/>
            <person name="Lavigne R."/>
            <person name="De Mot R."/>
        </authorList>
    </citation>
    <scope>NUCLEOTIDE SEQUENCE</scope>
    <source>
        <strain evidence="1">SWRI74</strain>
    </source>
</reference>
<evidence type="ECO:0000313" key="2">
    <source>
        <dbReference type="Proteomes" id="UP001049200"/>
    </source>
</evidence>
<name>A0ABS6QM75_9PSED</name>
<protein>
    <submittedName>
        <fullName evidence="1">Peptidase M12</fullName>
    </submittedName>
</protein>
<accession>A0ABS6QM75</accession>
<evidence type="ECO:0000313" key="1">
    <source>
        <dbReference type="EMBL" id="MBV4520042.1"/>
    </source>
</evidence>
<comment type="caution">
    <text evidence="1">The sequence shown here is derived from an EMBL/GenBank/DDBJ whole genome shotgun (WGS) entry which is preliminary data.</text>
</comment>